<feature type="domain" description="DUF317" evidence="2">
    <location>
        <begin position="13"/>
        <end position="78"/>
    </location>
</feature>
<comment type="caution">
    <text evidence="3">The sequence shown here is derived from an EMBL/GenBank/DDBJ whole genome shotgun (WGS) entry which is preliminary data.</text>
</comment>
<accession>A0A931BA22</accession>
<dbReference type="RefSeq" id="WP_196196959.1">
    <property type="nucleotide sequence ID" value="NZ_JADPRT010000013.1"/>
</dbReference>
<feature type="compositionally biased region" description="Low complexity" evidence="1">
    <location>
        <begin position="96"/>
        <end position="115"/>
    </location>
</feature>
<dbReference type="Proteomes" id="UP000657385">
    <property type="component" value="Unassembled WGS sequence"/>
</dbReference>
<feature type="region of interest" description="Disordered" evidence="1">
    <location>
        <begin position="1"/>
        <end position="23"/>
    </location>
</feature>
<sequence>MQHGAGAGIAEAESPDRLARAALRPTADPLDLMGHPALAIEAGPRDAGIPYWQALFTTTTPTAVALAFTQALTDPTPLPRDPDWLDERLLTHLTSQQVVQPHAAAPARPAVASPQGRRGHR</sequence>
<evidence type="ECO:0000256" key="1">
    <source>
        <dbReference type="SAM" id="MobiDB-lite"/>
    </source>
</evidence>
<dbReference type="InterPro" id="IPR005523">
    <property type="entry name" value="DUF317_SPDY"/>
</dbReference>
<dbReference type="EMBL" id="JADPRT010000013">
    <property type="protein sequence ID" value="MBF9071791.1"/>
    <property type="molecule type" value="Genomic_DNA"/>
</dbReference>
<evidence type="ECO:0000259" key="2">
    <source>
        <dbReference type="Pfam" id="PF03771"/>
    </source>
</evidence>
<dbReference type="AlphaFoldDB" id="A0A931BA22"/>
<name>A0A931BA22_9ACTN</name>
<evidence type="ECO:0000313" key="3">
    <source>
        <dbReference type="EMBL" id="MBF9071791.1"/>
    </source>
</evidence>
<organism evidence="3 4">
    <name type="scientific">Streptacidiphilus fuscans</name>
    <dbReference type="NCBI Taxonomy" id="2789292"/>
    <lineage>
        <taxon>Bacteria</taxon>
        <taxon>Bacillati</taxon>
        <taxon>Actinomycetota</taxon>
        <taxon>Actinomycetes</taxon>
        <taxon>Kitasatosporales</taxon>
        <taxon>Streptomycetaceae</taxon>
        <taxon>Streptacidiphilus</taxon>
    </lineage>
</organism>
<gene>
    <name evidence="3" type="ORF">I2501_27585</name>
</gene>
<proteinExistence type="predicted"/>
<evidence type="ECO:0000313" key="4">
    <source>
        <dbReference type="Proteomes" id="UP000657385"/>
    </source>
</evidence>
<feature type="region of interest" description="Disordered" evidence="1">
    <location>
        <begin position="96"/>
        <end position="121"/>
    </location>
</feature>
<dbReference type="Pfam" id="PF03771">
    <property type="entry name" value="SPDY"/>
    <property type="match status" value="1"/>
</dbReference>
<reference evidence="3" key="1">
    <citation type="submission" date="2020-11" db="EMBL/GenBank/DDBJ databases">
        <title>Isolation and identification of active actinomycetes.</title>
        <authorList>
            <person name="Yu B."/>
        </authorList>
    </citation>
    <scope>NUCLEOTIDE SEQUENCE</scope>
    <source>
        <strain evidence="3">NEAU-YB345</strain>
    </source>
</reference>
<protein>
    <submittedName>
        <fullName evidence="3">DUF317 domain-containing protein</fullName>
    </submittedName>
</protein>
<keyword evidence="4" id="KW-1185">Reference proteome</keyword>